<evidence type="ECO:0000313" key="5">
    <source>
        <dbReference type="EMBL" id="MBO1359889.1"/>
    </source>
</evidence>
<reference evidence="5 6" key="1">
    <citation type="submission" date="2021-03" db="EMBL/GenBank/DDBJ databases">
        <title>The complete genome sequence of Acetobacter sacchari TBRC 11175.</title>
        <authorList>
            <person name="Charoenyingcharoen P."/>
            <person name="Yukphan P."/>
        </authorList>
    </citation>
    <scope>NUCLEOTIDE SEQUENCE [LARGE SCALE GENOMIC DNA]</scope>
    <source>
        <strain evidence="5 6">TBRC 11175</strain>
    </source>
</reference>
<dbReference type="EMBL" id="JAFVMF010000008">
    <property type="protein sequence ID" value="MBO1359889.1"/>
    <property type="molecule type" value="Genomic_DNA"/>
</dbReference>
<dbReference type="PROSITE" id="PS51186">
    <property type="entry name" value="GNAT"/>
    <property type="match status" value="1"/>
</dbReference>
<dbReference type="PANTHER" id="PTHR43792:SF8">
    <property type="entry name" value="[RIBOSOMAL PROTEIN US5]-ALANINE N-ACETYLTRANSFERASE"/>
    <property type="match status" value="1"/>
</dbReference>
<dbReference type="InterPro" id="IPR000182">
    <property type="entry name" value="GNAT_dom"/>
</dbReference>
<dbReference type="SUPFAM" id="SSF55729">
    <property type="entry name" value="Acyl-CoA N-acyltransferases (Nat)"/>
    <property type="match status" value="1"/>
</dbReference>
<feature type="domain" description="N-acetyltransferase" evidence="4">
    <location>
        <begin position="23"/>
        <end position="188"/>
    </location>
</feature>
<sequence>MRFSFATPIVAAMLPDRFHSPDHVLRPLSMEDAENIFNGYAQYPEVSRYTIWVPHKRLSKTKEFVAACISTPPEVSRTYSVYDTKETSFRGLLSLRQIKPFHVEVGYVLARPWWGRGVMTDVLKTTVKLMLSQRECFRVSGICDVENVGSARAMEKAGLTREGVLRRYIVHPNVSSSPRDCFIYAAVK</sequence>
<accession>A0ABS3LVF6</accession>
<evidence type="ECO:0000256" key="3">
    <source>
        <dbReference type="ARBA" id="ARBA00038502"/>
    </source>
</evidence>
<keyword evidence="2" id="KW-0012">Acyltransferase</keyword>
<dbReference type="InterPro" id="IPR016181">
    <property type="entry name" value="Acyl_CoA_acyltransferase"/>
</dbReference>
<comment type="caution">
    <text evidence="5">The sequence shown here is derived from an EMBL/GenBank/DDBJ whole genome shotgun (WGS) entry which is preliminary data.</text>
</comment>
<dbReference type="Gene3D" id="3.40.630.30">
    <property type="match status" value="1"/>
</dbReference>
<dbReference type="RefSeq" id="WP_207881212.1">
    <property type="nucleotide sequence ID" value="NZ_JAFVMF010000008.1"/>
</dbReference>
<name>A0ABS3LVF6_9PROT</name>
<gene>
    <name evidence="5" type="ORF">J2D73_08785</name>
</gene>
<evidence type="ECO:0000259" key="4">
    <source>
        <dbReference type="PROSITE" id="PS51186"/>
    </source>
</evidence>
<comment type="similarity">
    <text evidence="3">Belongs to the acetyltransferase family. RimJ subfamily.</text>
</comment>
<keyword evidence="1" id="KW-0808">Transferase</keyword>
<evidence type="ECO:0000256" key="2">
    <source>
        <dbReference type="ARBA" id="ARBA00023315"/>
    </source>
</evidence>
<proteinExistence type="inferred from homology"/>
<protein>
    <submittedName>
        <fullName evidence="5">GNAT family N-acetyltransferase</fullName>
    </submittedName>
</protein>
<dbReference type="Pfam" id="PF13302">
    <property type="entry name" value="Acetyltransf_3"/>
    <property type="match status" value="1"/>
</dbReference>
<dbReference type="Proteomes" id="UP000664771">
    <property type="component" value="Unassembled WGS sequence"/>
</dbReference>
<keyword evidence="6" id="KW-1185">Reference proteome</keyword>
<dbReference type="InterPro" id="IPR051531">
    <property type="entry name" value="N-acetyltransferase"/>
</dbReference>
<evidence type="ECO:0000256" key="1">
    <source>
        <dbReference type="ARBA" id="ARBA00022679"/>
    </source>
</evidence>
<organism evidence="5 6">
    <name type="scientific">Acetobacter sacchari</name>
    <dbReference type="NCBI Taxonomy" id="2661687"/>
    <lineage>
        <taxon>Bacteria</taxon>
        <taxon>Pseudomonadati</taxon>
        <taxon>Pseudomonadota</taxon>
        <taxon>Alphaproteobacteria</taxon>
        <taxon>Acetobacterales</taxon>
        <taxon>Acetobacteraceae</taxon>
        <taxon>Acetobacter</taxon>
    </lineage>
</organism>
<evidence type="ECO:0000313" key="6">
    <source>
        <dbReference type="Proteomes" id="UP000664771"/>
    </source>
</evidence>
<dbReference type="PANTHER" id="PTHR43792">
    <property type="entry name" value="GNAT FAMILY, PUTATIVE (AFU_ORTHOLOGUE AFUA_3G00765)-RELATED-RELATED"/>
    <property type="match status" value="1"/>
</dbReference>